<dbReference type="Pfam" id="PF00708">
    <property type="entry name" value="Acylphosphatase"/>
    <property type="match status" value="1"/>
</dbReference>
<evidence type="ECO:0000256" key="2">
    <source>
        <dbReference type="ARBA" id="ARBA00008097"/>
    </source>
</evidence>
<gene>
    <name evidence="11" type="primary">hypF</name>
    <name evidence="11" type="ORF">FNE76_03760</name>
</gene>
<dbReference type="PROSITE" id="PS00150">
    <property type="entry name" value="ACYLPHOSPHATASE_1"/>
    <property type="match status" value="1"/>
</dbReference>
<dbReference type="Gene3D" id="3.30.420.40">
    <property type="match status" value="1"/>
</dbReference>
<dbReference type="InterPro" id="IPR006070">
    <property type="entry name" value="Sua5-like_dom"/>
</dbReference>
<keyword evidence="3" id="KW-0436">Ligase</keyword>
<feature type="active site" evidence="8">
    <location>
        <position position="47"/>
    </location>
</feature>
<dbReference type="InterPro" id="IPR001792">
    <property type="entry name" value="Acylphosphatase-like_dom"/>
</dbReference>
<name>A0A553UZE9_9HELI</name>
<dbReference type="SUPFAM" id="SSF54975">
    <property type="entry name" value="Acylphosphatase/BLUF domain-like"/>
    <property type="match status" value="1"/>
</dbReference>
<feature type="domain" description="YrdC-like" evidence="10">
    <location>
        <begin position="207"/>
        <end position="387"/>
    </location>
</feature>
<dbReference type="Pfam" id="PF22521">
    <property type="entry name" value="HypF_C_2"/>
    <property type="match status" value="1"/>
</dbReference>
<evidence type="ECO:0000313" key="12">
    <source>
        <dbReference type="Proteomes" id="UP000319322"/>
    </source>
</evidence>
<keyword evidence="8" id="KW-0378">Hydrolase</keyword>
<dbReference type="AlphaFoldDB" id="A0A553UZE9"/>
<reference evidence="11" key="1">
    <citation type="submission" date="2019-07" db="EMBL/GenBank/DDBJ databases">
        <title>Helicobacter labacensis sp. nov., Helicobacter mehlei sp. nov. and Helicobacter vulpis sp. nov., isolated from gastric mucosa of red fox (Vulpis vulpis).</title>
        <authorList>
            <person name="Kusar D."/>
            <person name="Gruntar I."/>
            <person name="Pate M."/>
            <person name="Zajc U."/>
            <person name="Ocepek M."/>
        </authorList>
    </citation>
    <scope>NUCLEOTIDE SEQUENCE [LARGE SCALE GENOMIC DNA]</scope>
    <source>
        <strain evidence="11">L8b</strain>
    </source>
</reference>
<sequence length="762" mass="84533">MGACIVPPCNSTKFVQIIISGQVQGVGFRPLVYQLAKELGACGFVRNRGGQVEVVLQAELKTLFLAQLDTHKPLQAQINAIECQDIPPIHTQDFKIAPSLTPSLSLKDTLPLDLATCKLCLQDLANPKSRFFNYPFVACAHCGPRFSLLHTLPYDRAQTSMRDLVMCPACQKDYHNPQSRRFFAQSLSCPHCPITLSFYDQEGKHTDRPLERAIQAIRQSQVIALKGIGGFALVCHAQDRQAVQKVRALKCRPKKPLALMVKNTAVAHALVHLNPLELEALQAPSAPIVLAHKKSPCYDHVAPNLNTLGIILPYSGLHHLLLQFFEALIFTSANLKGEPIITELETLRAKFDLEGILDHSRPILHGIEDSILRCVGKQMGIVRLARGLSPLYMPLESPISLVGMGAHNKTSLCWSRESSLVIPETGALESVESIQNYHKDWDFYSKLYGLPQTIGIDQHPQYTSSQIGQEKALECKATCTPIQHHKAHMHALLGEWELEHPPLEGMEVLGLVCDGSGLGDHQELWGGEVFKAHFRGFWQVEHLLSLQRFWIPKAPNLIQDACTIGYCLAYQHGLTRLLARLEKPLGARANALKGMLDQKIQVSPTTSLGRLFDAIASFCGVGEFNTYEGQSAAQLESLASTTESLDFYPFSLQDRPVMGTPMLEAIEHEILGNQAPLVARKFHNTLAHIALALAKRHNLPMLFGGGVFANRLLCEHITTLFTHRVFFMPKLLSCNDGALAFGQAHFLANQQKEQTWILNKSH</sequence>
<dbReference type="UniPathway" id="UPA00335"/>
<dbReference type="Gene3D" id="3.90.870.50">
    <property type="match status" value="1"/>
</dbReference>
<dbReference type="InterPro" id="IPR051060">
    <property type="entry name" value="Carbamoyltrans_HypF-like"/>
</dbReference>
<dbReference type="EC" id="3.6.1.7" evidence="8"/>
<dbReference type="PANTHER" id="PTHR42959:SF1">
    <property type="entry name" value="CARBAMOYLTRANSFERASE HYPF"/>
    <property type="match status" value="1"/>
</dbReference>
<evidence type="ECO:0000313" key="11">
    <source>
        <dbReference type="EMBL" id="TSA85594.1"/>
    </source>
</evidence>
<dbReference type="GO" id="GO:0003725">
    <property type="term" value="F:double-stranded RNA binding"/>
    <property type="evidence" value="ECO:0007669"/>
    <property type="project" value="InterPro"/>
</dbReference>
<keyword evidence="5" id="KW-0863">Zinc-finger</keyword>
<dbReference type="GO" id="GO:0003998">
    <property type="term" value="F:acylphosphatase activity"/>
    <property type="evidence" value="ECO:0007669"/>
    <property type="project" value="UniProtKB-EC"/>
</dbReference>
<dbReference type="PROSITE" id="PS51160">
    <property type="entry name" value="ACYLPHOSPHATASE_3"/>
    <property type="match status" value="1"/>
</dbReference>
<reference evidence="11" key="2">
    <citation type="submission" date="2019-07" db="EMBL/GenBank/DDBJ databases">
        <authorList>
            <person name="Papic B."/>
        </authorList>
    </citation>
    <scope>NUCLEOTIDE SEQUENCE [LARGE SCALE GENOMIC DNA]</scope>
    <source>
        <strain evidence="11">L8b</strain>
    </source>
</reference>
<comment type="catalytic activity">
    <reaction evidence="8">
        <text>an acyl phosphate + H2O = a carboxylate + phosphate + H(+)</text>
        <dbReference type="Rhea" id="RHEA:14965"/>
        <dbReference type="ChEBI" id="CHEBI:15377"/>
        <dbReference type="ChEBI" id="CHEBI:15378"/>
        <dbReference type="ChEBI" id="CHEBI:29067"/>
        <dbReference type="ChEBI" id="CHEBI:43474"/>
        <dbReference type="ChEBI" id="CHEBI:59918"/>
        <dbReference type="EC" id="3.6.1.7"/>
    </reaction>
</comment>
<evidence type="ECO:0000259" key="9">
    <source>
        <dbReference type="PROSITE" id="PS51160"/>
    </source>
</evidence>
<dbReference type="GO" id="GO:0016743">
    <property type="term" value="F:carboxyl- or carbamoyltransferase activity"/>
    <property type="evidence" value="ECO:0007669"/>
    <property type="project" value="InterPro"/>
</dbReference>
<comment type="pathway">
    <text evidence="1">Protein modification; [NiFe] hydrogenase maturation.</text>
</comment>
<dbReference type="GO" id="GO:0016874">
    <property type="term" value="F:ligase activity"/>
    <property type="evidence" value="ECO:0007669"/>
    <property type="project" value="UniProtKB-KW"/>
</dbReference>
<dbReference type="InterPro" id="IPR017968">
    <property type="entry name" value="Acylphosphatase_CS"/>
</dbReference>
<evidence type="ECO:0000256" key="8">
    <source>
        <dbReference type="PROSITE-ProRule" id="PRU00520"/>
    </source>
</evidence>
<keyword evidence="11" id="KW-0808">Transferase</keyword>
<dbReference type="PANTHER" id="PTHR42959">
    <property type="entry name" value="CARBAMOYLTRANSFERASE"/>
    <property type="match status" value="1"/>
</dbReference>
<keyword evidence="12" id="KW-1185">Reference proteome</keyword>
<dbReference type="InterPro" id="IPR036046">
    <property type="entry name" value="Acylphosphatase-like_dom_sf"/>
</dbReference>
<dbReference type="OrthoDB" id="9808093at2"/>
<accession>A0A553UZE9</accession>
<evidence type="ECO:0000256" key="4">
    <source>
        <dbReference type="ARBA" id="ARBA00022723"/>
    </source>
</evidence>
<dbReference type="InterPro" id="IPR004421">
    <property type="entry name" value="Carbamoyltransferase_HypF"/>
</dbReference>
<dbReference type="Pfam" id="PF07503">
    <property type="entry name" value="zf-HYPF"/>
    <property type="match status" value="2"/>
</dbReference>
<dbReference type="InterPro" id="IPR055128">
    <property type="entry name" value="HypF_C_2"/>
</dbReference>
<evidence type="ECO:0000256" key="1">
    <source>
        <dbReference type="ARBA" id="ARBA00004711"/>
    </source>
</evidence>
<organism evidence="11 12">
    <name type="scientific">Helicobacter mehlei</name>
    <dbReference type="NCBI Taxonomy" id="2316080"/>
    <lineage>
        <taxon>Bacteria</taxon>
        <taxon>Pseudomonadati</taxon>
        <taxon>Campylobacterota</taxon>
        <taxon>Epsilonproteobacteria</taxon>
        <taxon>Campylobacterales</taxon>
        <taxon>Helicobacteraceae</taxon>
        <taxon>Helicobacter</taxon>
    </lineage>
</organism>
<feature type="active site" evidence="8">
    <location>
        <position position="29"/>
    </location>
</feature>
<evidence type="ECO:0000256" key="5">
    <source>
        <dbReference type="ARBA" id="ARBA00022771"/>
    </source>
</evidence>
<dbReference type="GO" id="GO:0008270">
    <property type="term" value="F:zinc ion binding"/>
    <property type="evidence" value="ECO:0007669"/>
    <property type="project" value="UniProtKB-KW"/>
</dbReference>
<dbReference type="Pfam" id="PF17788">
    <property type="entry name" value="HypF_C"/>
    <property type="match status" value="1"/>
</dbReference>
<dbReference type="NCBIfam" id="TIGR00143">
    <property type="entry name" value="hypF"/>
    <property type="match status" value="1"/>
</dbReference>
<protein>
    <recommendedName>
        <fullName evidence="8">acylphosphatase</fullName>
        <ecNumber evidence="8">3.6.1.7</ecNumber>
    </recommendedName>
</protein>
<evidence type="ECO:0000256" key="6">
    <source>
        <dbReference type="ARBA" id="ARBA00022833"/>
    </source>
</evidence>
<dbReference type="PROSITE" id="PS51163">
    <property type="entry name" value="YRDC"/>
    <property type="match status" value="1"/>
</dbReference>
<dbReference type="InterPro" id="IPR011125">
    <property type="entry name" value="Znf_HypF"/>
</dbReference>
<comment type="similarity">
    <text evidence="2">Belongs to the carbamoyltransferase HypF family.</text>
</comment>
<dbReference type="RefSeq" id="WP_120955674.1">
    <property type="nucleotide sequence ID" value="NZ_VKGC01000006.1"/>
</dbReference>
<dbReference type="SUPFAM" id="SSF55821">
    <property type="entry name" value="YrdC/RibB"/>
    <property type="match status" value="1"/>
</dbReference>
<keyword evidence="4" id="KW-0479">Metal-binding</keyword>
<evidence type="ECO:0000256" key="3">
    <source>
        <dbReference type="ARBA" id="ARBA00022598"/>
    </source>
</evidence>
<dbReference type="Proteomes" id="UP000319322">
    <property type="component" value="Unassembled WGS sequence"/>
</dbReference>
<dbReference type="Gene3D" id="3.30.420.360">
    <property type="match status" value="1"/>
</dbReference>
<dbReference type="InterPro" id="IPR017945">
    <property type="entry name" value="DHBP_synth_RibB-like_a/b_dom"/>
</dbReference>
<comment type="caution">
    <text evidence="11">The sequence shown here is derived from an EMBL/GenBank/DDBJ whole genome shotgun (WGS) entry which is preliminary data.</text>
</comment>
<dbReference type="InterPro" id="IPR041440">
    <property type="entry name" value="HypF_C"/>
</dbReference>
<evidence type="ECO:0000256" key="7">
    <source>
        <dbReference type="ARBA" id="ARBA00048220"/>
    </source>
</evidence>
<dbReference type="Gene3D" id="3.30.110.120">
    <property type="match status" value="1"/>
</dbReference>
<comment type="catalytic activity">
    <reaction evidence="7">
        <text>C-terminal L-cysteinyl-[HypE protein] + carbamoyl phosphate + ATP + H2O = C-terminal S-carboxamide-L-cysteinyl-[HypE protein] + AMP + phosphate + diphosphate + H(+)</text>
        <dbReference type="Rhea" id="RHEA:55636"/>
        <dbReference type="Rhea" id="RHEA-COMP:14247"/>
        <dbReference type="Rhea" id="RHEA-COMP:14392"/>
        <dbReference type="ChEBI" id="CHEBI:15377"/>
        <dbReference type="ChEBI" id="CHEBI:15378"/>
        <dbReference type="ChEBI" id="CHEBI:30616"/>
        <dbReference type="ChEBI" id="CHEBI:33019"/>
        <dbReference type="ChEBI" id="CHEBI:43474"/>
        <dbReference type="ChEBI" id="CHEBI:58228"/>
        <dbReference type="ChEBI" id="CHEBI:76913"/>
        <dbReference type="ChEBI" id="CHEBI:139126"/>
        <dbReference type="ChEBI" id="CHEBI:456215"/>
    </reaction>
</comment>
<proteinExistence type="inferred from homology"/>
<keyword evidence="6" id="KW-0862">Zinc</keyword>
<feature type="domain" description="Acylphosphatase-like" evidence="9">
    <location>
        <begin position="14"/>
        <end position="98"/>
    </location>
</feature>
<dbReference type="GO" id="GO:0051604">
    <property type="term" value="P:protein maturation"/>
    <property type="evidence" value="ECO:0007669"/>
    <property type="project" value="TreeGrafter"/>
</dbReference>
<dbReference type="EMBL" id="VKGC01000006">
    <property type="protein sequence ID" value="TSA85594.1"/>
    <property type="molecule type" value="Genomic_DNA"/>
</dbReference>
<evidence type="ECO:0000259" key="10">
    <source>
        <dbReference type="PROSITE" id="PS51163"/>
    </source>
</evidence>
<dbReference type="Pfam" id="PF01300">
    <property type="entry name" value="Sua5_yciO_yrdC"/>
    <property type="match status" value="1"/>
</dbReference>